<feature type="compositionally biased region" description="Low complexity" evidence="1">
    <location>
        <begin position="316"/>
        <end position="328"/>
    </location>
</feature>
<feature type="compositionally biased region" description="Low complexity" evidence="1">
    <location>
        <begin position="275"/>
        <end position="287"/>
    </location>
</feature>
<feature type="compositionally biased region" description="Low complexity" evidence="1">
    <location>
        <begin position="207"/>
        <end position="218"/>
    </location>
</feature>
<feature type="domain" description="Putative zinc-finger" evidence="3">
    <location>
        <begin position="5"/>
        <end position="37"/>
    </location>
</feature>
<feature type="compositionally biased region" description="Pro residues" evidence="1">
    <location>
        <begin position="305"/>
        <end position="315"/>
    </location>
</feature>
<feature type="compositionally biased region" description="Low complexity" evidence="1">
    <location>
        <begin position="187"/>
        <end position="200"/>
    </location>
</feature>
<feature type="compositionally biased region" description="Low complexity" evidence="1">
    <location>
        <begin position="132"/>
        <end position="154"/>
    </location>
</feature>
<accession>A0ABN6MU31</accession>
<feature type="transmembrane region" description="Helical" evidence="2">
    <location>
        <begin position="88"/>
        <end position="111"/>
    </location>
</feature>
<dbReference type="RefSeq" id="WP_248362152.1">
    <property type="nucleotide sequence ID" value="NZ_AP025591.1"/>
</dbReference>
<evidence type="ECO:0000256" key="1">
    <source>
        <dbReference type="SAM" id="MobiDB-lite"/>
    </source>
</evidence>
<keyword evidence="2" id="KW-0812">Transmembrane</keyword>
<evidence type="ECO:0000256" key="2">
    <source>
        <dbReference type="SAM" id="Phobius"/>
    </source>
</evidence>
<gene>
    <name evidence="4" type="ORF">AMOR_27860</name>
</gene>
<keyword evidence="5" id="KW-1185">Reference proteome</keyword>
<keyword evidence="2" id="KW-1133">Transmembrane helix</keyword>
<feature type="region of interest" description="Disordered" evidence="1">
    <location>
        <begin position="132"/>
        <end position="350"/>
    </location>
</feature>
<dbReference type="InterPro" id="IPR027383">
    <property type="entry name" value="Znf_put"/>
</dbReference>
<reference evidence="5" key="1">
    <citation type="journal article" date="2022" name="Int. J. Syst. Evol. Microbiol.">
        <title>Anaeromyxobacter oryzae sp. nov., Anaeromyxobacter diazotrophicus sp. nov. and Anaeromyxobacter paludicola sp. nov., isolated from paddy soils.</title>
        <authorList>
            <person name="Itoh H."/>
            <person name="Xu Z."/>
            <person name="Mise K."/>
            <person name="Masuda Y."/>
            <person name="Ushijima N."/>
            <person name="Hayakawa C."/>
            <person name="Shiratori Y."/>
            <person name="Senoo K."/>
        </authorList>
    </citation>
    <scope>NUCLEOTIDE SEQUENCE [LARGE SCALE GENOMIC DNA]</scope>
    <source>
        <strain evidence="5">Red232</strain>
    </source>
</reference>
<protein>
    <recommendedName>
        <fullName evidence="3">Putative zinc-finger domain-containing protein</fullName>
    </recommendedName>
</protein>
<evidence type="ECO:0000259" key="3">
    <source>
        <dbReference type="Pfam" id="PF13490"/>
    </source>
</evidence>
<dbReference type="InterPro" id="IPR041916">
    <property type="entry name" value="Anti_sigma_zinc_sf"/>
</dbReference>
<feature type="compositionally biased region" description="Low complexity" evidence="1">
    <location>
        <begin position="294"/>
        <end position="304"/>
    </location>
</feature>
<feature type="compositionally biased region" description="Low complexity" evidence="1">
    <location>
        <begin position="336"/>
        <end position="350"/>
    </location>
</feature>
<proteinExistence type="predicted"/>
<dbReference type="Gene3D" id="1.10.10.1320">
    <property type="entry name" value="Anti-sigma factor, zinc-finger domain"/>
    <property type="match status" value="1"/>
</dbReference>
<organism evidence="4 5">
    <name type="scientific">Anaeromyxobacter oryzae</name>
    <dbReference type="NCBI Taxonomy" id="2918170"/>
    <lineage>
        <taxon>Bacteria</taxon>
        <taxon>Pseudomonadati</taxon>
        <taxon>Myxococcota</taxon>
        <taxon>Myxococcia</taxon>
        <taxon>Myxococcales</taxon>
        <taxon>Cystobacterineae</taxon>
        <taxon>Anaeromyxobacteraceae</taxon>
        <taxon>Anaeromyxobacter</taxon>
    </lineage>
</organism>
<evidence type="ECO:0000313" key="4">
    <source>
        <dbReference type="EMBL" id="BDG03790.1"/>
    </source>
</evidence>
<dbReference type="Proteomes" id="UP001162891">
    <property type="component" value="Chromosome"/>
</dbReference>
<sequence length="467" mass="47885">MKHETAREKLLDLAYGELPAREARDVEAHAGECTECRDALRRIRETRGMMAALPPEPAPEEGERILLAAAREAASARRDRRRSRLVPGWLWGGSIAAVAALAVAVVSYRIFAMRPGPLEREDRDVLLGSAPATEAAPAPSAQTKASEPATPAEAEAGKRESRTAAPAREPGLVAQRAPPPAREDEPSLSASDSSLSPPGSDGRGEGAAAPAATAPPFAGNSSLSPTGGEGRGEGAASRAPPQAPAPSAQHAERQRGFAVAGGAESKGAERKHAESMAAADEMAPAARAADKDLSAAPAPQAFAEAPPPEPAPAPRAPSRVARSAAAPSAAPPAAAPPAANAQAAPAADDPVARWQHLRAAGQLRGAIATFPGCDGESWRKVEEDPQGRVVKYARHGTAGGVPFEAELYYAPDGALRVVRYREEGGAWHEARLPGAAVPAGIEGIPPGVVAPLRATDAGIEAPGRCLP</sequence>
<evidence type="ECO:0000313" key="5">
    <source>
        <dbReference type="Proteomes" id="UP001162891"/>
    </source>
</evidence>
<dbReference type="EMBL" id="AP025591">
    <property type="protein sequence ID" value="BDG03790.1"/>
    <property type="molecule type" value="Genomic_DNA"/>
</dbReference>
<dbReference type="Pfam" id="PF13490">
    <property type="entry name" value="zf-HC2"/>
    <property type="match status" value="1"/>
</dbReference>
<keyword evidence="2" id="KW-0472">Membrane</keyword>
<feature type="compositionally biased region" description="Low complexity" evidence="1">
    <location>
        <begin position="234"/>
        <end position="249"/>
    </location>
</feature>
<name>A0ABN6MU31_9BACT</name>